<evidence type="ECO:0000313" key="1">
    <source>
        <dbReference type="EMBL" id="NYE93890.1"/>
    </source>
</evidence>
<dbReference type="EMBL" id="JACBYQ010000001">
    <property type="protein sequence ID" value="NYE93890.1"/>
    <property type="molecule type" value="Genomic_DNA"/>
</dbReference>
<accession>A0A7Y9S4D6</accession>
<evidence type="ECO:0000313" key="2">
    <source>
        <dbReference type="Proteomes" id="UP000521748"/>
    </source>
</evidence>
<comment type="caution">
    <text evidence="1">The sequence shown here is derived from an EMBL/GenBank/DDBJ whole genome shotgun (WGS) entry which is preliminary data.</text>
</comment>
<proteinExistence type="predicted"/>
<protein>
    <submittedName>
        <fullName evidence="1">Uncharacterized protein</fullName>
    </submittedName>
</protein>
<dbReference type="AlphaFoldDB" id="A0A7Y9S4D6"/>
<organism evidence="1 2">
    <name type="scientific">Psychromicrobium silvestre</name>
    <dbReference type="NCBI Taxonomy" id="1645614"/>
    <lineage>
        <taxon>Bacteria</taxon>
        <taxon>Bacillati</taxon>
        <taxon>Actinomycetota</taxon>
        <taxon>Actinomycetes</taxon>
        <taxon>Micrococcales</taxon>
        <taxon>Micrococcaceae</taxon>
        <taxon>Psychromicrobium</taxon>
    </lineage>
</organism>
<keyword evidence="2" id="KW-1185">Reference proteome</keyword>
<dbReference type="RefSeq" id="WP_179387729.1">
    <property type="nucleotide sequence ID" value="NZ_JACBYQ010000001.1"/>
</dbReference>
<dbReference type="Proteomes" id="UP000521748">
    <property type="component" value="Unassembled WGS sequence"/>
</dbReference>
<sequence>MTNEDAKKPTAGVVEWPEDFYEMLDLIRQRPAMYTGQTSLRALDTWLKGFSFARQVAALPALPHEEHFAGFDRFIQGHYNWRDSGGWVAKIEYYERDGKHALDEFFRLLDLYRLTSSD</sequence>
<gene>
    <name evidence="1" type="ORF">FHU41_000111</name>
</gene>
<reference evidence="1 2" key="1">
    <citation type="submission" date="2020-07" db="EMBL/GenBank/DDBJ databases">
        <title>Sequencing the genomes of 1000 actinobacteria strains.</title>
        <authorList>
            <person name="Klenk H.-P."/>
        </authorList>
    </citation>
    <scope>NUCLEOTIDE SEQUENCE [LARGE SCALE GENOMIC DNA]</scope>
    <source>
        <strain evidence="1 2">DSM 102047</strain>
    </source>
</reference>
<name>A0A7Y9S4D6_9MICC</name>